<geneLocation type="mitochondrion" evidence="20"/>
<evidence type="ECO:0000256" key="13">
    <source>
        <dbReference type="ARBA" id="ARBA00023027"/>
    </source>
</evidence>
<protein>
    <recommendedName>
        <fullName evidence="5 18">NADH-ubiquinone oxidoreductase chain 2</fullName>
        <ecNumber evidence="4 18">7.1.1.2</ecNumber>
    </recommendedName>
</protein>
<evidence type="ECO:0000256" key="4">
    <source>
        <dbReference type="ARBA" id="ARBA00012944"/>
    </source>
</evidence>
<dbReference type="InterPro" id="IPR001750">
    <property type="entry name" value="ND/Mrp_TM"/>
</dbReference>
<evidence type="ECO:0000256" key="10">
    <source>
        <dbReference type="ARBA" id="ARBA00022967"/>
    </source>
</evidence>
<feature type="transmembrane region" description="Helical" evidence="18">
    <location>
        <begin position="302"/>
        <end position="318"/>
    </location>
</feature>
<keyword evidence="16 18" id="KW-0472">Membrane</keyword>
<keyword evidence="7 18" id="KW-0679">Respiratory chain</keyword>
<dbReference type="PRINTS" id="PR01436">
    <property type="entry name" value="NADHDHGNASE2"/>
</dbReference>
<keyword evidence="11 18" id="KW-0249">Electron transport</keyword>
<organism evidence="20">
    <name type="scientific">Geisha distinctissima</name>
    <dbReference type="NCBI Taxonomy" id="130583"/>
    <lineage>
        <taxon>Eukaryota</taxon>
        <taxon>Metazoa</taxon>
        <taxon>Ecdysozoa</taxon>
        <taxon>Arthropoda</taxon>
        <taxon>Hexapoda</taxon>
        <taxon>Insecta</taxon>
        <taxon>Pterygota</taxon>
        <taxon>Neoptera</taxon>
        <taxon>Paraneoptera</taxon>
        <taxon>Hemiptera</taxon>
        <taxon>Auchenorrhyncha</taxon>
        <taxon>Fulgoroidea</taxon>
        <taxon>Flatidae</taxon>
        <taxon>Flatinae</taxon>
        <taxon>Phyllyphantini</taxon>
        <taxon>Geisha</taxon>
    </lineage>
</organism>
<evidence type="ECO:0000256" key="1">
    <source>
        <dbReference type="ARBA" id="ARBA00003257"/>
    </source>
</evidence>
<dbReference type="AlphaFoldDB" id="A0A8K1IK79"/>
<keyword evidence="14 18" id="KW-0830">Ubiquinone</keyword>
<evidence type="ECO:0000256" key="15">
    <source>
        <dbReference type="ARBA" id="ARBA00023128"/>
    </source>
</evidence>
<evidence type="ECO:0000256" key="2">
    <source>
        <dbReference type="ARBA" id="ARBA00004448"/>
    </source>
</evidence>
<proteinExistence type="inferred from homology"/>
<evidence type="ECO:0000256" key="7">
    <source>
        <dbReference type="ARBA" id="ARBA00022660"/>
    </source>
</evidence>
<accession>A0A8K1IK79</accession>
<evidence type="ECO:0000256" key="9">
    <source>
        <dbReference type="ARBA" id="ARBA00022792"/>
    </source>
</evidence>
<dbReference type="InterPro" id="IPR003917">
    <property type="entry name" value="NADH_UbQ_OxRdtase_chain2"/>
</dbReference>
<dbReference type="PANTHER" id="PTHR46552:SF1">
    <property type="entry name" value="NADH-UBIQUINONE OXIDOREDUCTASE CHAIN 2"/>
    <property type="match status" value="1"/>
</dbReference>
<dbReference type="PANTHER" id="PTHR46552">
    <property type="entry name" value="NADH-UBIQUINONE OXIDOREDUCTASE CHAIN 2"/>
    <property type="match status" value="1"/>
</dbReference>
<evidence type="ECO:0000256" key="11">
    <source>
        <dbReference type="ARBA" id="ARBA00022982"/>
    </source>
</evidence>
<reference evidence="20" key="1">
    <citation type="submission" date="2020-01" db="EMBL/GenBank/DDBJ databases">
        <title>The complete mitochondrial genome of Geisha distinchtissima (Walker, 1858).</title>
        <authorList>
            <person name="Seo B.Y."/>
            <person name="Lee G.-S."/>
            <person name="Lee W."/>
            <person name="Ahn J.J."/>
            <person name="Park J."/>
        </authorList>
    </citation>
    <scope>NUCLEOTIDE SEQUENCE</scope>
</reference>
<name>A0A8K1IK79_9HEMI</name>
<evidence type="ECO:0000256" key="8">
    <source>
        <dbReference type="ARBA" id="ARBA00022692"/>
    </source>
</evidence>
<comment type="similarity">
    <text evidence="3 18">Belongs to the complex I subunit 2 family.</text>
</comment>
<comment type="catalytic activity">
    <reaction evidence="17 18">
        <text>a ubiquinone + NADH + 5 H(+)(in) = a ubiquinol + NAD(+) + 4 H(+)(out)</text>
        <dbReference type="Rhea" id="RHEA:29091"/>
        <dbReference type="Rhea" id="RHEA-COMP:9565"/>
        <dbReference type="Rhea" id="RHEA-COMP:9566"/>
        <dbReference type="ChEBI" id="CHEBI:15378"/>
        <dbReference type="ChEBI" id="CHEBI:16389"/>
        <dbReference type="ChEBI" id="CHEBI:17976"/>
        <dbReference type="ChEBI" id="CHEBI:57540"/>
        <dbReference type="ChEBI" id="CHEBI:57945"/>
        <dbReference type="EC" id="7.1.1.2"/>
    </reaction>
</comment>
<comment type="function">
    <text evidence="1">Core subunit of the mitochondrial membrane respiratory chain NADH dehydrogenase (Complex I) that is believed to belong to the minimal assembly required for catalysis. Complex I functions in the transfer of electrons from NADH to the respiratory chain. The immediate electron acceptor for the enzyme is believed to be ubiquinone.</text>
</comment>
<dbReference type="EC" id="7.1.1.2" evidence="4 18"/>
<comment type="caution">
    <text evidence="18">Lacks conserved residue(s) required for the propagation of feature annotation.</text>
</comment>
<dbReference type="GO" id="GO:0005743">
    <property type="term" value="C:mitochondrial inner membrane"/>
    <property type="evidence" value="ECO:0007669"/>
    <property type="project" value="UniProtKB-SubCell"/>
</dbReference>
<evidence type="ECO:0000256" key="17">
    <source>
        <dbReference type="ARBA" id="ARBA00049551"/>
    </source>
</evidence>
<evidence type="ECO:0000256" key="5">
    <source>
        <dbReference type="ARBA" id="ARBA00021008"/>
    </source>
</evidence>
<dbReference type="Pfam" id="PF00361">
    <property type="entry name" value="Proton_antipo_M"/>
    <property type="match status" value="1"/>
</dbReference>
<comment type="subcellular location">
    <subcellularLocation>
        <location evidence="2 18">Mitochondrion inner membrane</location>
        <topology evidence="2 18">Multi-pass membrane protein</topology>
    </subcellularLocation>
</comment>
<gene>
    <name evidence="20" type="primary">ND2</name>
</gene>
<feature type="domain" description="NADH:quinone oxidoreductase/Mrp antiporter transmembrane" evidence="19">
    <location>
        <begin position="24"/>
        <end position="272"/>
    </location>
</feature>
<dbReference type="GO" id="GO:0006120">
    <property type="term" value="P:mitochondrial electron transport, NADH to ubiquinone"/>
    <property type="evidence" value="ECO:0007669"/>
    <property type="project" value="InterPro"/>
</dbReference>
<evidence type="ECO:0000256" key="6">
    <source>
        <dbReference type="ARBA" id="ARBA00022448"/>
    </source>
</evidence>
<sequence length="321" mass="36782">MKLNSTKTMMIKMIIISSLMTISSNNFLYSWMSMEINTIVFLPLMSKSTKMKDQIMKYFIIQSTASSMLLMAMLINSSIETPINTSTMIMMSLMMKLGLMPTHMWLPTVMNSISWENCIIMSTIQKITPMIMVSQMLTMNMSTLPMILSLLMGPISAMKQLSTKKIMSFSSIANMPWMMNSINNSKTQFLMFMTIYSAMTMMMMNKFKKMNMQFINQLSTSSKSQKMSMMIMSMSISGMPPMMGFLPKWMIIQTTMMSSLTMTISMISSSVISTFIYIKMISPSMMMQTKMKKTKKKETMENLDILINVMGLPMMMMIKSI</sequence>
<keyword evidence="9 18" id="KW-0999">Mitochondrion inner membrane</keyword>
<evidence type="ECO:0000256" key="16">
    <source>
        <dbReference type="ARBA" id="ARBA00023136"/>
    </source>
</evidence>
<comment type="function">
    <text evidence="18">Core subunit of the mitochondrial membrane respiratory chain NADH dehydrogenase (Complex I) which catalyzes electron transfer from NADH through the respiratory chain, using ubiquinone as an electron acceptor. Essential for the catalytic activity and assembly of complex I.</text>
</comment>
<evidence type="ECO:0000256" key="14">
    <source>
        <dbReference type="ARBA" id="ARBA00023075"/>
    </source>
</evidence>
<keyword evidence="12 18" id="KW-1133">Transmembrane helix</keyword>
<dbReference type="GO" id="GO:0008137">
    <property type="term" value="F:NADH dehydrogenase (ubiquinone) activity"/>
    <property type="evidence" value="ECO:0007669"/>
    <property type="project" value="UniProtKB-EC"/>
</dbReference>
<keyword evidence="6" id="KW-0813">Transport</keyword>
<keyword evidence="8 18" id="KW-0812">Transmembrane</keyword>
<keyword evidence="10 18" id="KW-1278">Translocase</keyword>
<evidence type="ECO:0000256" key="18">
    <source>
        <dbReference type="RuleBase" id="RU003403"/>
    </source>
</evidence>
<evidence type="ECO:0000313" key="20">
    <source>
        <dbReference type="EMBL" id="UCC42860.1"/>
    </source>
</evidence>
<dbReference type="EMBL" id="MN974481">
    <property type="protein sequence ID" value="UCC42860.1"/>
    <property type="molecule type" value="Genomic_DNA"/>
</dbReference>
<evidence type="ECO:0000259" key="19">
    <source>
        <dbReference type="Pfam" id="PF00361"/>
    </source>
</evidence>
<evidence type="ECO:0000256" key="12">
    <source>
        <dbReference type="ARBA" id="ARBA00022989"/>
    </source>
</evidence>
<keyword evidence="13 18" id="KW-0520">NAD</keyword>
<evidence type="ECO:0000256" key="3">
    <source>
        <dbReference type="ARBA" id="ARBA00007012"/>
    </source>
</evidence>
<dbReference type="InterPro" id="IPR050175">
    <property type="entry name" value="Complex_I_Subunit_2"/>
</dbReference>
<keyword evidence="15 18" id="KW-0496">Mitochondrion</keyword>